<feature type="domain" description="Glycosyl hydrolase family 31 C-terminal" evidence="9">
    <location>
        <begin position="587"/>
        <end position="674"/>
    </location>
</feature>
<dbReference type="KEGG" id="cbae:COR50_04545"/>
<dbReference type="Pfam" id="PF13802">
    <property type="entry name" value="Gal_mutarotas_2"/>
    <property type="match status" value="1"/>
</dbReference>
<dbReference type="Pfam" id="PF01055">
    <property type="entry name" value="Glyco_hydro_31_2nd"/>
    <property type="match status" value="1"/>
</dbReference>
<evidence type="ECO:0000313" key="11">
    <source>
        <dbReference type="Proteomes" id="UP000220133"/>
    </source>
</evidence>
<protein>
    <submittedName>
        <fullName evidence="10">Glycoside hydrolase family 31</fullName>
    </submittedName>
</protein>
<dbReference type="Proteomes" id="UP000220133">
    <property type="component" value="Chromosome"/>
</dbReference>
<evidence type="ECO:0000259" key="7">
    <source>
        <dbReference type="Pfam" id="PF13802"/>
    </source>
</evidence>
<dbReference type="Gene3D" id="2.60.40.1180">
    <property type="entry name" value="Golgi alpha-mannosidase II"/>
    <property type="match status" value="2"/>
</dbReference>
<keyword evidence="11" id="KW-1185">Reference proteome</keyword>
<feature type="chain" id="PRO_5012651803" evidence="5">
    <location>
        <begin position="22"/>
        <end position="819"/>
    </location>
</feature>
<name>A0A291QRG1_9BACT</name>
<keyword evidence="2 4" id="KW-0378">Hydrolase</keyword>
<dbReference type="OrthoDB" id="176168at2"/>
<dbReference type="SUPFAM" id="SSF74650">
    <property type="entry name" value="Galactose mutarotase-like"/>
    <property type="match status" value="1"/>
</dbReference>
<sequence>MKYQFFYCLIGLCLLAPVTKAQQVVKNTGDVTGVSVKESSIDIRTENAFINISVYSPNIVRVRMDQQQLGSDFSYAVIAKPKPGNVKVSQDDVNLQILTDSLKVVIQKKPYSITFYTLSGEVINQDEKGLTTSWIGTEVTTYKKMQEGERFLGLGEKTGNLDRTGNAYVNWNSDVFGYSTSQDPLYSTIPFYIGIHHGLNYGVFFDNSYRSTFNFGASNNRFSSFGALGGEMNYYFIYHANMPGIIKSYTDLTGRMHMPPLWSLGYQQNRYSYYPDTEVLRIAQTLREKHIPADGITLDIHYMDAYKLFTWNKERFPDPAAMVRKLKDMGFKTTLIVDPGIKVEAGYPAYESGKKEDIFIKYSDGQYYTGQVWPGWCHFPDFTGEKGRDWWKEQMKRFVNEGICGFWNDMNEIATWGQTMPNNVLFDFEGKKTTHQQAHNIYGLNMIKASYEGTRAAMKTRPFILTRAGYAGLQRYAALWTGDNRAEDDHMLLGIRLMNSLGMSGVSFTGMDVGGFTGNPSVGLYTRWMQIGAFIPYFRNHTGVNTKSSEPWAYGEESLEVNRNYINLRYRLLPYLYSSMYESTQDGMPVMRSLAIDQPHESKIYDTRYQNEYEYGHAFLIMPFESGKDYGSVYFPVGTWYNFYTDAPENGDTEKIIPLNYHQLPVYVKGSSIIPMQSLIQNTAEQPTDTLVVHVYKGTEANTFVYYEDDGNTYDYENGVFYKREIKYDPAADEIKFGTVSGEYSSNFKHVALVLHGFDQSLDGINVDGKKMKLAPQQIAFLNPISKFDPTGGFNVAPHCQVKVVVFDNLNKEIVVSQL</sequence>
<dbReference type="GO" id="GO:0030246">
    <property type="term" value="F:carbohydrate binding"/>
    <property type="evidence" value="ECO:0007669"/>
    <property type="project" value="InterPro"/>
</dbReference>
<evidence type="ECO:0000256" key="2">
    <source>
        <dbReference type="ARBA" id="ARBA00022801"/>
    </source>
</evidence>
<dbReference type="InterPro" id="IPR011013">
    <property type="entry name" value="Gal_mutarotase_sf_dom"/>
</dbReference>
<dbReference type="RefSeq" id="WP_098192889.1">
    <property type="nucleotide sequence ID" value="NZ_CP023777.1"/>
</dbReference>
<dbReference type="GO" id="GO:0004553">
    <property type="term" value="F:hydrolase activity, hydrolyzing O-glycosyl compounds"/>
    <property type="evidence" value="ECO:0007669"/>
    <property type="project" value="InterPro"/>
</dbReference>
<dbReference type="Gene3D" id="2.60.40.1760">
    <property type="entry name" value="glycosyl hydrolase (family 31)"/>
    <property type="match status" value="1"/>
</dbReference>
<reference evidence="10 11" key="1">
    <citation type="submission" date="2017-10" db="EMBL/GenBank/DDBJ databases">
        <title>Paenichitinophaga pekingensis gen. nov., sp. nov., isolated from activated sludge.</title>
        <authorList>
            <person name="Jin D."/>
            <person name="Kong X."/>
            <person name="Deng Y."/>
            <person name="Bai Z."/>
        </authorList>
    </citation>
    <scope>NUCLEOTIDE SEQUENCE [LARGE SCALE GENOMIC DNA]</scope>
    <source>
        <strain evidence="10 11">13</strain>
    </source>
</reference>
<feature type="signal peptide" evidence="5">
    <location>
        <begin position="1"/>
        <end position="21"/>
    </location>
</feature>
<keyword evidence="5" id="KW-0732">Signal</keyword>
<dbReference type="InterPro" id="IPR013780">
    <property type="entry name" value="Glyco_hydro_b"/>
</dbReference>
<keyword evidence="3 4" id="KW-0326">Glycosidase</keyword>
<organism evidence="10 11">
    <name type="scientific">Chitinophaga caeni</name>
    <dbReference type="NCBI Taxonomy" id="2029983"/>
    <lineage>
        <taxon>Bacteria</taxon>
        <taxon>Pseudomonadati</taxon>
        <taxon>Bacteroidota</taxon>
        <taxon>Chitinophagia</taxon>
        <taxon>Chitinophagales</taxon>
        <taxon>Chitinophagaceae</taxon>
        <taxon>Chitinophaga</taxon>
    </lineage>
</organism>
<evidence type="ECO:0000313" key="10">
    <source>
        <dbReference type="EMBL" id="ATL46501.1"/>
    </source>
</evidence>
<dbReference type="Pfam" id="PF21365">
    <property type="entry name" value="Glyco_hydro_31_3rd"/>
    <property type="match status" value="1"/>
</dbReference>
<feature type="domain" description="Glycoside hydrolase family 31 N-terminal" evidence="7">
    <location>
        <begin position="50"/>
        <end position="213"/>
    </location>
</feature>
<dbReference type="SUPFAM" id="SSF51011">
    <property type="entry name" value="Glycosyl hydrolase domain"/>
    <property type="match status" value="1"/>
</dbReference>
<feature type="domain" description="DUF5110" evidence="8">
    <location>
        <begin position="691"/>
        <end position="757"/>
    </location>
</feature>
<dbReference type="AlphaFoldDB" id="A0A291QRG1"/>
<dbReference type="PANTHER" id="PTHR22762:SF166">
    <property type="entry name" value="ALPHA-GLUCOSIDASE"/>
    <property type="match status" value="1"/>
</dbReference>
<proteinExistence type="inferred from homology"/>
<gene>
    <name evidence="10" type="ORF">COR50_04545</name>
</gene>
<evidence type="ECO:0000259" key="6">
    <source>
        <dbReference type="Pfam" id="PF01055"/>
    </source>
</evidence>
<dbReference type="InterPro" id="IPR048395">
    <property type="entry name" value="Glyco_hydro_31_C"/>
</dbReference>
<dbReference type="Pfam" id="PF17137">
    <property type="entry name" value="DUF5110"/>
    <property type="match status" value="1"/>
</dbReference>
<dbReference type="EMBL" id="CP023777">
    <property type="protein sequence ID" value="ATL46501.1"/>
    <property type="molecule type" value="Genomic_DNA"/>
</dbReference>
<evidence type="ECO:0000256" key="4">
    <source>
        <dbReference type="RuleBase" id="RU361185"/>
    </source>
</evidence>
<dbReference type="CDD" id="cd06604">
    <property type="entry name" value="GH31_glucosidase_II_MalA"/>
    <property type="match status" value="1"/>
</dbReference>
<comment type="similarity">
    <text evidence="1 4">Belongs to the glycosyl hydrolase 31 family.</text>
</comment>
<dbReference type="InterPro" id="IPR000322">
    <property type="entry name" value="Glyco_hydro_31_TIM"/>
</dbReference>
<accession>A0A291QRG1</accession>
<evidence type="ECO:0000256" key="5">
    <source>
        <dbReference type="SAM" id="SignalP"/>
    </source>
</evidence>
<dbReference type="GO" id="GO:0005975">
    <property type="term" value="P:carbohydrate metabolic process"/>
    <property type="evidence" value="ECO:0007669"/>
    <property type="project" value="InterPro"/>
</dbReference>
<dbReference type="InterPro" id="IPR033403">
    <property type="entry name" value="DUF5110"/>
</dbReference>
<feature type="domain" description="Glycoside hydrolase family 31 TIM barrel" evidence="6">
    <location>
        <begin position="257"/>
        <end position="578"/>
    </location>
</feature>
<dbReference type="Gene3D" id="3.20.20.80">
    <property type="entry name" value="Glycosidases"/>
    <property type="match status" value="1"/>
</dbReference>
<dbReference type="InterPro" id="IPR030458">
    <property type="entry name" value="Glyco_hydro_31_AS"/>
</dbReference>
<evidence type="ECO:0000259" key="9">
    <source>
        <dbReference type="Pfam" id="PF21365"/>
    </source>
</evidence>
<dbReference type="SUPFAM" id="SSF51445">
    <property type="entry name" value="(Trans)glycosidases"/>
    <property type="match status" value="1"/>
</dbReference>
<evidence type="ECO:0000256" key="3">
    <source>
        <dbReference type="ARBA" id="ARBA00023295"/>
    </source>
</evidence>
<dbReference type="InterPro" id="IPR025887">
    <property type="entry name" value="Glyco_hydro_31_N_dom"/>
</dbReference>
<evidence type="ECO:0000256" key="1">
    <source>
        <dbReference type="ARBA" id="ARBA00007806"/>
    </source>
</evidence>
<evidence type="ECO:0000259" key="8">
    <source>
        <dbReference type="Pfam" id="PF17137"/>
    </source>
</evidence>
<dbReference type="InterPro" id="IPR017853">
    <property type="entry name" value="GH"/>
</dbReference>
<dbReference type="CDD" id="cd14752">
    <property type="entry name" value="GH31_N"/>
    <property type="match status" value="1"/>
</dbReference>
<dbReference type="PROSITE" id="PS00129">
    <property type="entry name" value="GLYCOSYL_HYDROL_F31_1"/>
    <property type="match status" value="1"/>
</dbReference>
<dbReference type="PANTHER" id="PTHR22762">
    <property type="entry name" value="ALPHA-GLUCOSIDASE"/>
    <property type="match status" value="1"/>
</dbReference>